<dbReference type="InterPro" id="IPR011075">
    <property type="entry name" value="TetR_C"/>
</dbReference>
<evidence type="ECO:0000313" key="7">
    <source>
        <dbReference type="Proteomes" id="UP001225034"/>
    </source>
</evidence>
<feature type="DNA-binding region" description="H-T-H motif" evidence="4">
    <location>
        <begin position="29"/>
        <end position="48"/>
    </location>
</feature>
<sequence>MARSKGFDEKVVLKKAMELFWQQGYEKTSMQDLVQHMGIHRKSIYDTFGDKRSLFTASLTNYEKFIVETFNEILSTSKPVKEVIRDIFTFVIQSAELTVYPKGCLTVNAAVELSSIDQEFNQLVTRMFKDTELMFEHLLITGQKNGELNKAIDPYSTSKFLHNNLIGFRVMVKTDYTKKDLESNIDLMMKVLD</sequence>
<reference evidence="6 7" key="1">
    <citation type="submission" date="2023-07" db="EMBL/GenBank/DDBJ databases">
        <title>Genomic Encyclopedia of Type Strains, Phase IV (KMG-IV): sequencing the most valuable type-strain genomes for metagenomic binning, comparative biology and taxonomic classification.</title>
        <authorList>
            <person name="Goeker M."/>
        </authorList>
    </citation>
    <scope>NUCLEOTIDE SEQUENCE [LARGE SCALE GENOMIC DNA]</scope>
    <source>
        <strain evidence="6 7">DSM 19154</strain>
    </source>
</reference>
<dbReference type="InterPro" id="IPR036271">
    <property type="entry name" value="Tet_transcr_reg_TetR-rel_C_sf"/>
</dbReference>
<dbReference type="Gene3D" id="1.10.357.10">
    <property type="entry name" value="Tetracycline Repressor, domain 2"/>
    <property type="match status" value="1"/>
</dbReference>
<evidence type="ECO:0000313" key="6">
    <source>
        <dbReference type="EMBL" id="MDQ0207510.1"/>
    </source>
</evidence>
<accession>A0ABT9YJ52</accession>
<keyword evidence="3" id="KW-0804">Transcription</keyword>
<dbReference type="RefSeq" id="WP_306982871.1">
    <property type="nucleotide sequence ID" value="NZ_JAUSUA010000003.1"/>
</dbReference>
<dbReference type="InterPro" id="IPR009057">
    <property type="entry name" value="Homeodomain-like_sf"/>
</dbReference>
<protein>
    <submittedName>
        <fullName evidence="6">TetR/AcrR family transcriptional repressor of nem operon</fullName>
    </submittedName>
</protein>
<evidence type="ECO:0000256" key="2">
    <source>
        <dbReference type="ARBA" id="ARBA00023125"/>
    </source>
</evidence>
<name>A0ABT9YJ52_9BACI</name>
<evidence type="ECO:0000256" key="4">
    <source>
        <dbReference type="PROSITE-ProRule" id="PRU00335"/>
    </source>
</evidence>
<dbReference type="PRINTS" id="PR00455">
    <property type="entry name" value="HTHTETR"/>
</dbReference>
<gene>
    <name evidence="6" type="ORF">J2S05_002311</name>
</gene>
<dbReference type="SUPFAM" id="SSF46689">
    <property type="entry name" value="Homeodomain-like"/>
    <property type="match status" value="1"/>
</dbReference>
<keyword evidence="1" id="KW-0805">Transcription regulation</keyword>
<dbReference type="EMBL" id="JAUSUA010000003">
    <property type="protein sequence ID" value="MDQ0207510.1"/>
    <property type="molecule type" value="Genomic_DNA"/>
</dbReference>
<proteinExistence type="predicted"/>
<keyword evidence="7" id="KW-1185">Reference proteome</keyword>
<evidence type="ECO:0000256" key="1">
    <source>
        <dbReference type="ARBA" id="ARBA00023015"/>
    </source>
</evidence>
<dbReference type="InterPro" id="IPR001647">
    <property type="entry name" value="HTH_TetR"/>
</dbReference>
<dbReference type="Proteomes" id="UP001225034">
    <property type="component" value="Unassembled WGS sequence"/>
</dbReference>
<dbReference type="PROSITE" id="PS50977">
    <property type="entry name" value="HTH_TETR_2"/>
    <property type="match status" value="1"/>
</dbReference>
<organism evidence="6 7">
    <name type="scientific">Alkalicoccobacillus murimartini</name>
    <dbReference type="NCBI Taxonomy" id="171685"/>
    <lineage>
        <taxon>Bacteria</taxon>
        <taxon>Bacillati</taxon>
        <taxon>Bacillota</taxon>
        <taxon>Bacilli</taxon>
        <taxon>Bacillales</taxon>
        <taxon>Bacillaceae</taxon>
        <taxon>Alkalicoccobacillus</taxon>
    </lineage>
</organism>
<dbReference type="PANTHER" id="PTHR47506:SF10">
    <property type="entry name" value="TRANSCRIPTIONAL REGULATORY PROTEIN"/>
    <property type="match status" value="1"/>
</dbReference>
<comment type="caution">
    <text evidence="6">The sequence shown here is derived from an EMBL/GenBank/DDBJ whole genome shotgun (WGS) entry which is preliminary data.</text>
</comment>
<dbReference type="Gene3D" id="1.10.10.60">
    <property type="entry name" value="Homeodomain-like"/>
    <property type="match status" value="1"/>
</dbReference>
<evidence type="ECO:0000256" key="3">
    <source>
        <dbReference type="ARBA" id="ARBA00023163"/>
    </source>
</evidence>
<dbReference type="PANTHER" id="PTHR47506">
    <property type="entry name" value="TRANSCRIPTIONAL REGULATORY PROTEIN"/>
    <property type="match status" value="1"/>
</dbReference>
<dbReference type="Pfam" id="PF16925">
    <property type="entry name" value="TetR_C_13"/>
    <property type="match status" value="1"/>
</dbReference>
<dbReference type="SUPFAM" id="SSF48498">
    <property type="entry name" value="Tetracyclin repressor-like, C-terminal domain"/>
    <property type="match status" value="1"/>
</dbReference>
<feature type="domain" description="HTH tetR-type" evidence="5">
    <location>
        <begin position="6"/>
        <end position="66"/>
    </location>
</feature>
<keyword evidence="2 4" id="KW-0238">DNA-binding</keyword>
<evidence type="ECO:0000259" key="5">
    <source>
        <dbReference type="PROSITE" id="PS50977"/>
    </source>
</evidence>
<dbReference type="Pfam" id="PF00440">
    <property type="entry name" value="TetR_N"/>
    <property type="match status" value="1"/>
</dbReference>